<feature type="chain" id="PRO_5020875192" evidence="1">
    <location>
        <begin position="23"/>
        <end position="192"/>
    </location>
</feature>
<sequence>MHRTPSAVALAAALATALPAAAAGLDGSEVTITGYCCLLPSEPFRFTVPASATVGAGIEFPAGSLSALGGYDLINSDVDVSAFTIDLVYRESGEAAGGGFNGFGFDFAGLAGQRIAGVALNPASSFATDEVGLSFDADSVFYDGSGLGFEPGTRVSIDVALAPVPEPAPALSLAAGLALLGAWRRRTAFTRS</sequence>
<evidence type="ECO:0000313" key="3">
    <source>
        <dbReference type="Proteomes" id="UP000295106"/>
    </source>
</evidence>
<organism evidence="2 3">
    <name type="scientific">Rubrivivax gelatinosus</name>
    <name type="common">Rhodocyclus gelatinosus</name>
    <name type="synonym">Rhodopseudomonas gelatinosa</name>
    <dbReference type="NCBI Taxonomy" id="28068"/>
    <lineage>
        <taxon>Bacteria</taxon>
        <taxon>Pseudomonadati</taxon>
        <taxon>Pseudomonadota</taxon>
        <taxon>Betaproteobacteria</taxon>
        <taxon>Burkholderiales</taxon>
        <taxon>Sphaerotilaceae</taxon>
        <taxon>Rubrivivax</taxon>
    </lineage>
</organism>
<evidence type="ECO:0000256" key="1">
    <source>
        <dbReference type="SAM" id="SignalP"/>
    </source>
</evidence>
<comment type="caution">
    <text evidence="2">The sequence shown here is derived from an EMBL/GenBank/DDBJ whole genome shotgun (WGS) entry which is preliminary data.</text>
</comment>
<keyword evidence="1" id="KW-0732">Signal</keyword>
<dbReference type="Proteomes" id="UP000295106">
    <property type="component" value="Unassembled WGS sequence"/>
</dbReference>
<accession>A0A4R2M066</accession>
<dbReference type="OrthoDB" id="8759229at2"/>
<dbReference type="RefSeq" id="WP_132649167.1">
    <property type="nucleotide sequence ID" value="NZ_CP181386.1"/>
</dbReference>
<reference evidence="2 3" key="1">
    <citation type="submission" date="2019-03" db="EMBL/GenBank/DDBJ databases">
        <title>Genomic Encyclopedia of Type Strains, Phase IV (KMG-IV): sequencing the most valuable type-strain genomes for metagenomic binning, comparative biology and taxonomic classification.</title>
        <authorList>
            <person name="Goeker M."/>
        </authorList>
    </citation>
    <scope>NUCLEOTIDE SEQUENCE [LARGE SCALE GENOMIC DNA]</scope>
    <source>
        <strain evidence="2 3">DSM 1709</strain>
    </source>
</reference>
<dbReference type="EMBL" id="SLXD01000014">
    <property type="protein sequence ID" value="TCO99861.1"/>
    <property type="molecule type" value="Genomic_DNA"/>
</dbReference>
<dbReference type="GeneID" id="99685379"/>
<name>A0A4R2M066_RUBGE</name>
<evidence type="ECO:0000313" key="2">
    <source>
        <dbReference type="EMBL" id="TCO99861.1"/>
    </source>
</evidence>
<gene>
    <name evidence="2" type="ORF">EV684_114158</name>
</gene>
<feature type="signal peptide" evidence="1">
    <location>
        <begin position="1"/>
        <end position="22"/>
    </location>
</feature>
<dbReference type="AlphaFoldDB" id="A0A4R2M066"/>
<proteinExistence type="predicted"/>
<protein>
    <submittedName>
        <fullName evidence="2">Putative secreted protein with PEP-CTERM sorting signal</fullName>
    </submittedName>
</protein>